<dbReference type="Pfam" id="PF08240">
    <property type="entry name" value="ADH_N"/>
    <property type="match status" value="1"/>
</dbReference>
<comment type="catalytic activity">
    <reaction evidence="6">
        <text>D-mannitol + NAD(+) = D-mannose + NADH + H(+)</text>
        <dbReference type="Rhea" id="RHEA:15029"/>
        <dbReference type="ChEBI" id="CHEBI:4208"/>
        <dbReference type="ChEBI" id="CHEBI:15378"/>
        <dbReference type="ChEBI" id="CHEBI:16899"/>
        <dbReference type="ChEBI" id="CHEBI:57540"/>
        <dbReference type="ChEBI" id="CHEBI:57945"/>
        <dbReference type="EC" id="1.1.1.255"/>
    </reaction>
</comment>
<dbReference type="Pfam" id="PF00107">
    <property type="entry name" value="ADH_zinc_N"/>
    <property type="match status" value="1"/>
</dbReference>
<comment type="similarity">
    <text evidence="2 9">Belongs to the zinc-containing alcohol dehydrogenase family.</text>
</comment>
<protein>
    <recommendedName>
        <fullName evidence="8">mannitol dehydrogenase</fullName>
        <ecNumber evidence="8">1.1.1.255</ecNumber>
    </recommendedName>
</protein>
<dbReference type="FunFam" id="3.90.180.10:FF:000126">
    <property type="entry name" value="Uncharacterized protein"/>
    <property type="match status" value="1"/>
</dbReference>
<evidence type="ECO:0000256" key="6">
    <source>
        <dbReference type="ARBA" id="ARBA00051097"/>
    </source>
</evidence>
<dbReference type="InterPro" id="IPR013154">
    <property type="entry name" value="ADH-like_N"/>
</dbReference>
<proteinExistence type="inferred from homology"/>
<comment type="cofactor">
    <cofactor evidence="1 9">
        <name>Zn(2+)</name>
        <dbReference type="ChEBI" id="CHEBI:29105"/>
    </cofactor>
</comment>
<evidence type="ECO:0000256" key="2">
    <source>
        <dbReference type="ARBA" id="ARBA00008072"/>
    </source>
</evidence>
<reference evidence="11 12" key="1">
    <citation type="journal article" date="2023" name="BMC Biotechnol.">
        <title>Vitis rotundifolia cv Carlos genome sequencing.</title>
        <authorList>
            <person name="Huff M."/>
            <person name="Hulse-Kemp A."/>
            <person name="Scheffler B."/>
            <person name="Youngblood R."/>
            <person name="Simpson S."/>
            <person name="Babiker E."/>
            <person name="Staton M."/>
        </authorList>
    </citation>
    <scope>NUCLEOTIDE SEQUENCE [LARGE SCALE GENOMIC DNA]</scope>
    <source>
        <tissue evidence="11">Leaf</tissue>
    </source>
</reference>
<dbReference type="InterPro" id="IPR020843">
    <property type="entry name" value="ER"/>
</dbReference>
<dbReference type="GO" id="GO:0046029">
    <property type="term" value="F:mannitol dehydrogenase activity"/>
    <property type="evidence" value="ECO:0007669"/>
    <property type="project" value="UniProtKB-EC"/>
</dbReference>
<accession>A0AA39D5S5</accession>
<dbReference type="Gene3D" id="3.90.180.10">
    <property type="entry name" value="Medium-chain alcohol dehydrogenases, catalytic domain"/>
    <property type="match status" value="1"/>
</dbReference>
<keyword evidence="5" id="KW-0560">Oxidoreductase</keyword>
<evidence type="ECO:0000256" key="8">
    <source>
        <dbReference type="ARBA" id="ARBA00066829"/>
    </source>
</evidence>
<keyword evidence="4 9" id="KW-0862">Zinc</keyword>
<evidence type="ECO:0000313" key="12">
    <source>
        <dbReference type="Proteomes" id="UP001168098"/>
    </source>
</evidence>
<organism evidence="11 12">
    <name type="scientific">Vitis rotundifolia</name>
    <name type="common">Muscadine grape</name>
    <dbReference type="NCBI Taxonomy" id="103349"/>
    <lineage>
        <taxon>Eukaryota</taxon>
        <taxon>Viridiplantae</taxon>
        <taxon>Streptophyta</taxon>
        <taxon>Embryophyta</taxon>
        <taxon>Tracheophyta</taxon>
        <taxon>Spermatophyta</taxon>
        <taxon>Magnoliopsida</taxon>
        <taxon>eudicotyledons</taxon>
        <taxon>Gunneridae</taxon>
        <taxon>Pentapetalae</taxon>
        <taxon>rosids</taxon>
        <taxon>Vitales</taxon>
        <taxon>Vitaceae</taxon>
        <taxon>Viteae</taxon>
        <taxon>Vitis</taxon>
    </lineage>
</organism>
<dbReference type="AlphaFoldDB" id="A0AA39D5S5"/>
<evidence type="ECO:0000256" key="9">
    <source>
        <dbReference type="RuleBase" id="RU361277"/>
    </source>
</evidence>
<dbReference type="PANTHER" id="PTHR42683">
    <property type="entry name" value="ALDEHYDE REDUCTASE"/>
    <property type="match status" value="1"/>
</dbReference>
<keyword evidence="3 9" id="KW-0479">Metal-binding</keyword>
<dbReference type="FunFam" id="3.40.50.720:FF:000022">
    <property type="entry name" value="Cinnamyl alcohol dehydrogenase"/>
    <property type="match status" value="1"/>
</dbReference>
<dbReference type="InterPro" id="IPR013149">
    <property type="entry name" value="ADH-like_C"/>
</dbReference>
<dbReference type="GO" id="GO:0009809">
    <property type="term" value="P:lignin biosynthetic process"/>
    <property type="evidence" value="ECO:0007669"/>
    <property type="project" value="UniProtKB-ARBA"/>
</dbReference>
<evidence type="ECO:0000256" key="7">
    <source>
        <dbReference type="ARBA" id="ARBA00056693"/>
    </source>
</evidence>
<dbReference type="InterPro" id="IPR011032">
    <property type="entry name" value="GroES-like_sf"/>
</dbReference>
<feature type="domain" description="Enoyl reductase (ER)" evidence="10">
    <location>
        <begin position="23"/>
        <end position="341"/>
    </location>
</feature>
<sequence length="350" mass="37776">MAKSPEQEHPTKAFGWAASDPSGVLSPFKFSRRATGEKDVRFKVLYCGICHSDLHMVKNEWGFSTYPLVPGHEIVGIVTEVGSKVEKFKVGDKVGVGCLVGACHSCDNCANDLENYCPKMILTYGATYYDGTTTRGGYSDVMVAEERYVVRFPDNLPLDAGAPLLCAGITVYSPLQHFGFTKPGMHIGVVGLGGLGHVAVTVISTSPSKKKEATEHLGADSFLVSRDPDQMQAALGTMDGIIDTVSAVHPLLPLIDLLKSQGKLVMVGAPNRPLELPIFPLLMGRKIVAGSNIGGMKETQEMIDFAGKHNITADVEVVPMDYVNTAMERLEKADVRYRFVIDIGNTLKAA</sequence>
<evidence type="ECO:0000313" key="11">
    <source>
        <dbReference type="EMBL" id="KAJ9670297.1"/>
    </source>
</evidence>
<keyword evidence="12" id="KW-1185">Reference proteome</keyword>
<dbReference type="CDD" id="cd05283">
    <property type="entry name" value="CAD1"/>
    <property type="match status" value="1"/>
</dbReference>
<dbReference type="SUPFAM" id="SSF50129">
    <property type="entry name" value="GroES-like"/>
    <property type="match status" value="1"/>
</dbReference>
<dbReference type="EMBL" id="JARBHA010000020">
    <property type="protein sequence ID" value="KAJ9670297.1"/>
    <property type="molecule type" value="Genomic_DNA"/>
</dbReference>
<evidence type="ECO:0000259" key="10">
    <source>
        <dbReference type="SMART" id="SM00829"/>
    </source>
</evidence>
<dbReference type="InterPro" id="IPR047109">
    <property type="entry name" value="CAD-like"/>
</dbReference>
<dbReference type="Gene3D" id="3.40.50.720">
    <property type="entry name" value="NAD(P)-binding Rossmann-like Domain"/>
    <property type="match status" value="1"/>
</dbReference>
<evidence type="ECO:0000256" key="1">
    <source>
        <dbReference type="ARBA" id="ARBA00001947"/>
    </source>
</evidence>
<evidence type="ECO:0000256" key="5">
    <source>
        <dbReference type="ARBA" id="ARBA00023002"/>
    </source>
</evidence>
<dbReference type="SUPFAM" id="SSF51735">
    <property type="entry name" value="NAD(P)-binding Rossmann-fold domains"/>
    <property type="match status" value="1"/>
</dbReference>
<evidence type="ECO:0000256" key="3">
    <source>
        <dbReference type="ARBA" id="ARBA00022723"/>
    </source>
</evidence>
<dbReference type="EC" id="1.1.1.255" evidence="8"/>
<dbReference type="Proteomes" id="UP001168098">
    <property type="component" value="Unassembled WGS sequence"/>
</dbReference>
<dbReference type="InterPro" id="IPR036291">
    <property type="entry name" value="NAD(P)-bd_dom_sf"/>
</dbReference>
<name>A0AA39D5S5_VITRO</name>
<comment type="caution">
    <text evidence="11">The sequence shown here is derived from an EMBL/GenBank/DDBJ whole genome shotgun (WGS) entry which is preliminary data.</text>
</comment>
<dbReference type="PROSITE" id="PS00059">
    <property type="entry name" value="ADH_ZINC"/>
    <property type="match status" value="1"/>
</dbReference>
<dbReference type="GO" id="GO:0008270">
    <property type="term" value="F:zinc ion binding"/>
    <property type="evidence" value="ECO:0007669"/>
    <property type="project" value="InterPro"/>
</dbReference>
<comment type="function">
    <text evidence="7">Oxidizes mannitol to mannose. Provides the initial step by which translocated mannitol is committed to central metabolism and, by regulating mannitol pool size, is important in regulating salt tolerance at the cellular level.</text>
</comment>
<gene>
    <name evidence="11" type="ORF">PVL29_026688</name>
</gene>
<dbReference type="FunFam" id="3.90.180.10:FF:000100">
    <property type="entry name" value="Putative cinnamyl alcohol dehydrogenase 6"/>
    <property type="match status" value="1"/>
</dbReference>
<dbReference type="SMART" id="SM00829">
    <property type="entry name" value="PKS_ER"/>
    <property type="match status" value="1"/>
</dbReference>
<dbReference type="InterPro" id="IPR002328">
    <property type="entry name" value="ADH_Zn_CS"/>
</dbReference>
<evidence type="ECO:0000256" key="4">
    <source>
        <dbReference type="ARBA" id="ARBA00022833"/>
    </source>
</evidence>